<evidence type="ECO:0000256" key="6">
    <source>
        <dbReference type="ARBA" id="ARBA00023328"/>
    </source>
</evidence>
<feature type="compositionally biased region" description="Low complexity" evidence="7">
    <location>
        <begin position="578"/>
        <end position="601"/>
    </location>
</feature>
<evidence type="ECO:0000313" key="8">
    <source>
        <dbReference type="EMBL" id="KAJ2903002.1"/>
    </source>
</evidence>
<keyword evidence="9" id="KW-1185">Reference proteome</keyword>
<dbReference type="GO" id="GO:0034080">
    <property type="term" value="P:CENP-A containing chromatin assembly"/>
    <property type="evidence" value="ECO:0007669"/>
    <property type="project" value="TreeGrafter"/>
</dbReference>
<dbReference type="GO" id="GO:0005634">
    <property type="term" value="C:nucleus"/>
    <property type="evidence" value="ECO:0007669"/>
    <property type="project" value="UniProtKB-SubCell"/>
</dbReference>
<keyword evidence="6" id="KW-0137">Centromere</keyword>
<keyword evidence="5" id="KW-0539">Nucleus</keyword>
<dbReference type="CDD" id="cd22647">
    <property type="entry name" value="CTF3_NTD_HEAT"/>
    <property type="match status" value="1"/>
</dbReference>
<sequence length="775" mass="85460">MDSDDSMEEQDFSVLLTGLIQASKSPTKSRPEHLKNIRPTVDMLTSQAYETGILPDHLEEIVDLVTVRNNLDQASLGSLVRNLYPATKVPSDLILKVIGALGQGQFKPSLAVQALLLKWVVLVYHVIDTPVILSQSYPILFNLLDTASIRSQLCHVLALITRRRHVKPWRIQALVELSQHTAGEPAVSGLLKVYKEYYPEIIARLDGKPSVFKHPNPEWRSHLDIVQASHLRKIDETSGGPQNGFRVFRSYKPSTALPYAITPRVAEDAITLEDIGSAWDFVKNIEKIPLPSQLISVLSDPLLQKLTLLRPDASIEVQQRASSWISAFQDDVVSGEVGEDELLGLLGVMKDYVVAMKHTPPSFLTFIQALLRTWQSQLVGDEVLLILAYTPLADFEELETHLFAPLIASLSTRDGPVVAQYLVMRLYTHILRHWLDMARVSERPDPQIRTSVAALTIRASSLATALIQAGVLPPTVSEIAIHLAILAYFRLFSSAIVDPRLQPHIRIVILPGPVVYRLFFSPSLAVVSSLCNILASYKKAFEKAMHRPSSQSPAASHSRPQSQSHSQSQSQLQGVRLQPPGSSSQGQPPSTSQASQASQAGYRQESTLTGSTNSPRLHQYDASYVNTFNGYLMDCCNCIWRGRAFNSTDTNSKGCLVSPSHVAALESYVSSFEQSLALQSLFTLSQNPATALESIAVVREKEDGEIEREDGMGLETRHAGPVSQESLRRLANNGGIAITWGDYRLGVLKRLEDKGAGGVATMMFNTMKNLMGSRK</sequence>
<evidence type="ECO:0000256" key="7">
    <source>
        <dbReference type="SAM" id="MobiDB-lite"/>
    </source>
</evidence>
<evidence type="ECO:0000256" key="3">
    <source>
        <dbReference type="ARBA" id="ARBA00005470"/>
    </source>
</evidence>
<evidence type="ECO:0000313" key="9">
    <source>
        <dbReference type="Proteomes" id="UP001201980"/>
    </source>
</evidence>
<dbReference type="PANTHER" id="PTHR48208:SF2">
    <property type="entry name" value="CENTROMERE PROTEIN I"/>
    <property type="match status" value="1"/>
</dbReference>
<feature type="region of interest" description="Disordered" evidence="7">
    <location>
        <begin position="545"/>
        <end position="616"/>
    </location>
</feature>
<evidence type="ECO:0000256" key="4">
    <source>
        <dbReference type="ARBA" id="ARBA00022454"/>
    </source>
</evidence>
<feature type="compositionally biased region" description="Low complexity" evidence="7">
    <location>
        <begin position="547"/>
        <end position="571"/>
    </location>
</feature>
<proteinExistence type="inferred from homology"/>
<dbReference type="GO" id="GO:0000070">
    <property type="term" value="P:mitotic sister chromatid segregation"/>
    <property type="evidence" value="ECO:0007669"/>
    <property type="project" value="TreeGrafter"/>
</dbReference>
<dbReference type="AlphaFoldDB" id="A0AAD5RTY9"/>
<comment type="similarity">
    <text evidence="3">Belongs to the CENP-I/CTF3 family.</text>
</comment>
<comment type="subcellular location">
    <subcellularLocation>
        <location evidence="2">Chromosome</location>
        <location evidence="2">Centromere</location>
    </subcellularLocation>
    <subcellularLocation>
        <location evidence="1">Nucleus</location>
    </subcellularLocation>
</comment>
<comment type="caution">
    <text evidence="8">The sequence shown here is derived from an EMBL/GenBank/DDBJ whole genome shotgun (WGS) entry which is preliminary data.</text>
</comment>
<protein>
    <recommendedName>
        <fullName evidence="10">Mis6 domain protein</fullName>
    </recommendedName>
</protein>
<dbReference type="PANTHER" id="PTHR48208">
    <property type="entry name" value="CENTROMERE PROTEIN I"/>
    <property type="match status" value="1"/>
</dbReference>
<gene>
    <name evidence="8" type="ORF">MKZ38_010586</name>
</gene>
<feature type="compositionally biased region" description="Polar residues" evidence="7">
    <location>
        <begin position="604"/>
        <end position="616"/>
    </location>
</feature>
<dbReference type="Pfam" id="PF07778">
    <property type="entry name" value="CENP-I"/>
    <property type="match status" value="2"/>
</dbReference>
<evidence type="ECO:0000256" key="2">
    <source>
        <dbReference type="ARBA" id="ARBA00004584"/>
    </source>
</evidence>
<reference evidence="8" key="1">
    <citation type="submission" date="2022-07" db="EMBL/GenBank/DDBJ databases">
        <title>Draft genome sequence of Zalerion maritima ATCC 34329, a (micro)plastics degrading marine fungus.</title>
        <authorList>
            <person name="Paco A."/>
            <person name="Goncalves M.F.M."/>
            <person name="Rocha-Santos T.A.P."/>
            <person name="Alves A."/>
        </authorList>
    </citation>
    <scope>NUCLEOTIDE SEQUENCE</scope>
    <source>
        <strain evidence="8">ATCC 34329</strain>
    </source>
</reference>
<organism evidence="8 9">
    <name type="scientific">Zalerion maritima</name>
    <dbReference type="NCBI Taxonomy" id="339359"/>
    <lineage>
        <taxon>Eukaryota</taxon>
        <taxon>Fungi</taxon>
        <taxon>Dikarya</taxon>
        <taxon>Ascomycota</taxon>
        <taxon>Pezizomycotina</taxon>
        <taxon>Sordariomycetes</taxon>
        <taxon>Lulworthiomycetidae</taxon>
        <taxon>Lulworthiales</taxon>
        <taxon>Lulworthiaceae</taxon>
        <taxon>Zalerion</taxon>
    </lineage>
</organism>
<dbReference type="GO" id="GO:0000939">
    <property type="term" value="C:inner kinetochore"/>
    <property type="evidence" value="ECO:0007669"/>
    <property type="project" value="TreeGrafter"/>
</dbReference>
<accession>A0AAD5RTY9</accession>
<keyword evidence="4" id="KW-0158">Chromosome</keyword>
<dbReference type="InterPro" id="IPR012485">
    <property type="entry name" value="CENP-I"/>
</dbReference>
<name>A0AAD5RTY9_9PEZI</name>
<evidence type="ECO:0008006" key="10">
    <source>
        <dbReference type="Google" id="ProtNLM"/>
    </source>
</evidence>
<evidence type="ECO:0000256" key="1">
    <source>
        <dbReference type="ARBA" id="ARBA00004123"/>
    </source>
</evidence>
<evidence type="ECO:0000256" key="5">
    <source>
        <dbReference type="ARBA" id="ARBA00023242"/>
    </source>
</evidence>
<dbReference type="Proteomes" id="UP001201980">
    <property type="component" value="Unassembled WGS sequence"/>
</dbReference>
<dbReference type="EMBL" id="JAKWBI020000094">
    <property type="protein sequence ID" value="KAJ2903002.1"/>
    <property type="molecule type" value="Genomic_DNA"/>
</dbReference>